<dbReference type="InterPro" id="IPR000182">
    <property type="entry name" value="GNAT_dom"/>
</dbReference>
<feature type="domain" description="N-acetyltransferase" evidence="1">
    <location>
        <begin position="26"/>
        <end position="167"/>
    </location>
</feature>
<comment type="caution">
    <text evidence="2">The sequence shown here is derived from an EMBL/GenBank/DDBJ whole genome shotgun (WGS) entry which is preliminary data.</text>
</comment>
<gene>
    <name evidence="2" type="ORF">SAJA_03210</name>
</gene>
<name>A0A423PZZ5_9GAMM</name>
<dbReference type="PROSITE" id="PS51186">
    <property type="entry name" value="GNAT"/>
    <property type="match status" value="1"/>
</dbReference>
<dbReference type="Pfam" id="PF00583">
    <property type="entry name" value="Acetyltransf_1"/>
    <property type="match status" value="1"/>
</dbReference>
<dbReference type="GO" id="GO:0016747">
    <property type="term" value="F:acyltransferase activity, transferring groups other than amino-acyl groups"/>
    <property type="evidence" value="ECO:0007669"/>
    <property type="project" value="InterPro"/>
</dbReference>
<keyword evidence="2" id="KW-0808">Transferase</keyword>
<dbReference type="OrthoDB" id="275336at2"/>
<dbReference type="InterPro" id="IPR016181">
    <property type="entry name" value="Acyl_CoA_acyltransferase"/>
</dbReference>
<evidence type="ECO:0000313" key="2">
    <source>
        <dbReference type="EMBL" id="ROO31324.1"/>
    </source>
</evidence>
<dbReference type="SUPFAM" id="SSF55729">
    <property type="entry name" value="Acyl-CoA N-acyltransferases (Nat)"/>
    <property type="match status" value="1"/>
</dbReference>
<dbReference type="RefSeq" id="WP_123657199.1">
    <property type="nucleotide sequence ID" value="NZ_AYKG01000006.1"/>
</dbReference>
<protein>
    <submittedName>
        <fullName evidence="2">N-acetyltransferase GCN5</fullName>
    </submittedName>
</protein>
<proteinExistence type="predicted"/>
<dbReference type="InParanoid" id="A0A423PZZ5"/>
<evidence type="ECO:0000259" key="1">
    <source>
        <dbReference type="PROSITE" id="PS51186"/>
    </source>
</evidence>
<dbReference type="Proteomes" id="UP000285310">
    <property type="component" value="Unassembled WGS sequence"/>
</dbReference>
<evidence type="ECO:0000313" key="3">
    <source>
        <dbReference type="Proteomes" id="UP000285310"/>
    </source>
</evidence>
<accession>A0A423PZZ5</accession>
<dbReference type="EMBL" id="AYKG01000006">
    <property type="protein sequence ID" value="ROO31324.1"/>
    <property type="molecule type" value="Genomic_DNA"/>
</dbReference>
<organism evidence="2 3">
    <name type="scientific">Salinisphaera japonica YTM-1</name>
    <dbReference type="NCBI Taxonomy" id="1209778"/>
    <lineage>
        <taxon>Bacteria</taxon>
        <taxon>Pseudomonadati</taxon>
        <taxon>Pseudomonadota</taxon>
        <taxon>Gammaproteobacteria</taxon>
        <taxon>Salinisphaerales</taxon>
        <taxon>Salinisphaeraceae</taxon>
        <taxon>Salinisphaera</taxon>
    </lineage>
</organism>
<keyword evidence="3" id="KW-1185">Reference proteome</keyword>
<dbReference type="AlphaFoldDB" id="A0A423PZZ5"/>
<dbReference type="Gene3D" id="3.40.630.30">
    <property type="match status" value="1"/>
</dbReference>
<sequence>MTDEIVTYLSMTDPSALVWPRVVPAFDFHRVQPADPDRLRGFYHDVGAAYQWRDRLGWSAADWAARARRPGVSLWVAETDRSVGFCELAQDQASGVEIAYFGLLPAFVGHGYGGAVLAAGVAAAWQLPGTQRVWLHTCNFDHPNALANYRARGFGVDRVVTDPSDQS</sequence>
<reference evidence="2 3" key="1">
    <citation type="submission" date="2013-10" db="EMBL/GenBank/DDBJ databases">
        <title>Salinisphaera japonica YTM-1 Genome Sequencing.</title>
        <authorList>
            <person name="Lai Q."/>
            <person name="Li C."/>
            <person name="Shao Z."/>
        </authorList>
    </citation>
    <scope>NUCLEOTIDE SEQUENCE [LARGE SCALE GENOMIC DNA]</scope>
    <source>
        <strain evidence="2 3">YTM-1</strain>
    </source>
</reference>